<evidence type="ECO:0000256" key="6">
    <source>
        <dbReference type="ARBA" id="ARBA00022801"/>
    </source>
</evidence>
<evidence type="ECO:0000256" key="5">
    <source>
        <dbReference type="ARBA" id="ARBA00022631"/>
    </source>
</evidence>
<dbReference type="CDD" id="cd05822">
    <property type="entry name" value="TLP_HIUase"/>
    <property type="match status" value="1"/>
</dbReference>
<protein>
    <recommendedName>
        <fullName evidence="7">5-hydroxyisourate hydrolase</fullName>
        <shortName evidence="7">HIU hydrolase</shortName>
        <shortName evidence="7">HIUHase</shortName>
        <ecNumber evidence="7">3.5.2.17</ecNumber>
    </recommendedName>
</protein>
<dbReference type="NCBIfam" id="TIGR02962">
    <property type="entry name" value="hdxy_isourate"/>
    <property type="match status" value="1"/>
</dbReference>
<dbReference type="PANTHER" id="PTHR10395">
    <property type="entry name" value="URICASE AND TRANSTHYRETIN-RELATED"/>
    <property type="match status" value="1"/>
</dbReference>
<dbReference type="EMBL" id="CP107716">
    <property type="protein sequence ID" value="UYQ73256.1"/>
    <property type="molecule type" value="Genomic_DNA"/>
</dbReference>
<keyword evidence="5 7" id="KW-0659">Purine metabolism</keyword>
<gene>
    <name evidence="9" type="primary">uraH</name>
    <name evidence="9" type="ORF">OF122_05700</name>
</gene>
<accession>A0ABY6IS16</accession>
<dbReference type="InterPro" id="IPR023416">
    <property type="entry name" value="Transthyretin/HIU_hydrolase_d"/>
</dbReference>
<evidence type="ECO:0000256" key="4">
    <source>
        <dbReference type="ARBA" id="ARBA00011881"/>
    </source>
</evidence>
<dbReference type="Gene3D" id="2.60.40.180">
    <property type="entry name" value="Transthyretin/hydroxyisourate hydrolase domain"/>
    <property type="match status" value="1"/>
</dbReference>
<reference evidence="9" key="1">
    <citation type="submission" date="2022-10" db="EMBL/GenBank/DDBJ databases">
        <title>YIM 151497 complete genome.</title>
        <authorList>
            <person name="Chen X."/>
        </authorList>
    </citation>
    <scope>NUCLEOTIDE SEQUENCE</scope>
    <source>
        <strain evidence="9">YIM 151497</strain>
    </source>
</reference>
<dbReference type="InterPro" id="IPR023419">
    <property type="entry name" value="Transthyretin_CS"/>
</dbReference>
<dbReference type="Proteomes" id="UP001163882">
    <property type="component" value="Chromosome"/>
</dbReference>
<proteinExistence type="inferred from homology"/>
<dbReference type="InterPro" id="IPR014306">
    <property type="entry name" value="Hydroxyisourate_hydrolase"/>
</dbReference>
<dbReference type="PANTHER" id="PTHR10395:SF7">
    <property type="entry name" value="5-HYDROXYISOURATE HYDROLASE"/>
    <property type="match status" value="1"/>
</dbReference>
<evidence type="ECO:0000256" key="1">
    <source>
        <dbReference type="ARBA" id="ARBA00001043"/>
    </source>
</evidence>
<sequence length="124" mass="13209">MALGAGMTTTGRLTTHVLDTANGTPAKGMTIDLYRVDGDAAVFERSVVTNADGRCDGPLLEGEAFAEGAYRLNFHVGEYFSKINGKAVDFLDVVAVDFRVSDGGAHYHVPLLVSPFGYSTYRGS</sequence>
<evidence type="ECO:0000313" key="9">
    <source>
        <dbReference type="EMBL" id="UYQ73256.1"/>
    </source>
</evidence>
<keyword evidence="6 7" id="KW-0378">Hydrolase</keyword>
<comment type="function">
    <text evidence="2">Catalyzes the hydrolysis of 5-hydroxyisourate (HIU) to 2-oxo-4-hydroxy-4-carboxy-5-ureidoimidazoline (OHCU).</text>
</comment>
<evidence type="ECO:0000259" key="8">
    <source>
        <dbReference type="Pfam" id="PF00576"/>
    </source>
</evidence>
<evidence type="ECO:0000256" key="3">
    <source>
        <dbReference type="ARBA" id="ARBA00009850"/>
    </source>
</evidence>
<dbReference type="GO" id="GO:0033971">
    <property type="term" value="F:hydroxyisourate hydrolase activity"/>
    <property type="evidence" value="ECO:0007669"/>
    <property type="project" value="UniProtKB-EC"/>
</dbReference>
<evidence type="ECO:0000256" key="2">
    <source>
        <dbReference type="ARBA" id="ARBA00002704"/>
    </source>
</evidence>
<dbReference type="PROSITE" id="PS00768">
    <property type="entry name" value="TRANSTHYRETIN_1"/>
    <property type="match status" value="1"/>
</dbReference>
<name>A0ABY6IS16_9HYPH</name>
<dbReference type="SUPFAM" id="SSF49472">
    <property type="entry name" value="Transthyretin (synonym: prealbumin)"/>
    <property type="match status" value="1"/>
</dbReference>
<dbReference type="InterPro" id="IPR023418">
    <property type="entry name" value="Thyroxine_BS"/>
</dbReference>
<organism evidence="9 10">
    <name type="scientific">Pelagibacterium flavum</name>
    <dbReference type="NCBI Taxonomy" id="2984530"/>
    <lineage>
        <taxon>Bacteria</taxon>
        <taxon>Pseudomonadati</taxon>
        <taxon>Pseudomonadota</taxon>
        <taxon>Alphaproteobacteria</taxon>
        <taxon>Hyphomicrobiales</taxon>
        <taxon>Devosiaceae</taxon>
        <taxon>Pelagibacterium</taxon>
    </lineage>
</organism>
<evidence type="ECO:0000313" key="10">
    <source>
        <dbReference type="Proteomes" id="UP001163882"/>
    </source>
</evidence>
<comment type="similarity">
    <text evidence="3 7">Belongs to the transthyretin family. 5-hydroxyisourate hydrolase subfamily.</text>
</comment>
<dbReference type="InterPro" id="IPR036817">
    <property type="entry name" value="Transthyretin/HIU_hydrolase_sf"/>
</dbReference>
<dbReference type="EC" id="3.5.2.17" evidence="7"/>
<keyword evidence="10" id="KW-1185">Reference proteome</keyword>
<dbReference type="PROSITE" id="PS00769">
    <property type="entry name" value="TRANSTHYRETIN_2"/>
    <property type="match status" value="1"/>
</dbReference>
<comment type="subunit">
    <text evidence="4 7">Homotetramer.</text>
</comment>
<feature type="domain" description="Transthyretin/hydroxyisourate hydrolase" evidence="8">
    <location>
        <begin position="13"/>
        <end position="123"/>
    </location>
</feature>
<comment type="catalytic activity">
    <reaction evidence="1 7">
        <text>5-hydroxyisourate + H2O = 5-hydroxy-2-oxo-4-ureido-2,5-dihydro-1H-imidazole-5-carboxylate + H(+)</text>
        <dbReference type="Rhea" id="RHEA:23736"/>
        <dbReference type="ChEBI" id="CHEBI:15377"/>
        <dbReference type="ChEBI" id="CHEBI:15378"/>
        <dbReference type="ChEBI" id="CHEBI:18072"/>
        <dbReference type="ChEBI" id="CHEBI:58639"/>
        <dbReference type="EC" id="3.5.2.17"/>
    </reaction>
</comment>
<dbReference type="Pfam" id="PF00576">
    <property type="entry name" value="Transthyretin"/>
    <property type="match status" value="1"/>
</dbReference>
<evidence type="ECO:0000256" key="7">
    <source>
        <dbReference type="RuleBase" id="RU361270"/>
    </source>
</evidence>